<dbReference type="NCBIfam" id="TIGR02595">
    <property type="entry name" value="PEP_CTERM"/>
    <property type="match status" value="1"/>
</dbReference>
<dbReference type="AlphaFoldDB" id="A0A9D5Q8C5"/>
<accession>A0A9D5Q8C5</accession>
<evidence type="ECO:0000313" key="3">
    <source>
        <dbReference type="Proteomes" id="UP000649604"/>
    </source>
</evidence>
<comment type="caution">
    <text evidence="2">The sequence shown here is derived from an EMBL/GenBank/DDBJ whole genome shotgun (WGS) entry which is preliminary data.</text>
</comment>
<gene>
    <name evidence="2" type="ORF">GF339_21580</name>
</gene>
<proteinExistence type="predicted"/>
<reference evidence="2" key="1">
    <citation type="submission" date="2019-11" db="EMBL/GenBank/DDBJ databases">
        <title>Microbial mats filling the niche in hypersaline microbial mats.</title>
        <authorList>
            <person name="Wong H.L."/>
            <person name="Macleod F.I."/>
            <person name="White R.A. III"/>
            <person name="Burns B.P."/>
        </authorList>
    </citation>
    <scope>NUCLEOTIDE SEQUENCE</scope>
    <source>
        <strain evidence="2">Rbin_158</strain>
    </source>
</reference>
<dbReference type="Pfam" id="PF07589">
    <property type="entry name" value="PEP-CTERM"/>
    <property type="match status" value="1"/>
</dbReference>
<evidence type="ECO:0000313" key="2">
    <source>
        <dbReference type="EMBL" id="MBD3327192.1"/>
    </source>
</evidence>
<protein>
    <submittedName>
        <fullName evidence="2">PEP-CTERM sorting domain-containing protein</fullName>
    </submittedName>
</protein>
<name>A0A9D5Q8C5_9BACT</name>
<sequence>MKRISTILVIALVAVMVLPLVAAATGLEAVVGMKEVRDKSGTVKISLEGNPLGDPLHVYNEAYTAQLRDADGNLMNDGEWFQGFCVDLYHWAQIGGVLDVDFVKPSEVEGGLHAAWILENRDSYNPPHAEWSDYELGGLQLAIWEVTNDYSETFDYDLYAGTFEVLTNTAVDQTEELAAFYLNQLALYFDPTGLDDRYLISQNPDKQNVIWQTGDPVPEPSTMLLLGLGVAGIAWLKRRKRL</sequence>
<feature type="domain" description="Ice-binding protein C-terminal" evidence="1">
    <location>
        <begin position="216"/>
        <end position="239"/>
    </location>
</feature>
<organism evidence="2 3">
    <name type="scientific">candidate division KSB3 bacterium</name>
    <dbReference type="NCBI Taxonomy" id="2044937"/>
    <lineage>
        <taxon>Bacteria</taxon>
        <taxon>candidate division KSB3</taxon>
    </lineage>
</organism>
<dbReference type="EMBL" id="WJJP01000702">
    <property type="protein sequence ID" value="MBD3327192.1"/>
    <property type="molecule type" value="Genomic_DNA"/>
</dbReference>
<dbReference type="InterPro" id="IPR013424">
    <property type="entry name" value="Ice-binding_C"/>
</dbReference>
<evidence type="ECO:0000259" key="1">
    <source>
        <dbReference type="Pfam" id="PF07589"/>
    </source>
</evidence>
<dbReference type="Proteomes" id="UP000649604">
    <property type="component" value="Unassembled WGS sequence"/>
</dbReference>